<name>A0A2N5NTM9_MEDGN</name>
<reference evidence="12 13" key="1">
    <citation type="submission" date="2018-08" db="EMBL/GenBank/DDBJ databases">
        <title>A genome reference for cultivated species of the human gut microbiota.</title>
        <authorList>
            <person name="Zou Y."/>
            <person name="Xue W."/>
            <person name="Luo G."/>
        </authorList>
    </citation>
    <scope>NUCLEOTIDE SEQUENCE [LARGE SCALE GENOMIC DNA]</scope>
    <source>
        <strain evidence="11 13">AF33-12</strain>
        <strain evidence="10 12">TF01-20-2</strain>
    </source>
</reference>
<reference evidence="8" key="3">
    <citation type="submission" date="2020-02" db="EMBL/GenBank/DDBJ databases">
        <authorList>
            <person name="Littmann E."/>
            <person name="Sorbara M."/>
        </authorList>
    </citation>
    <scope>NUCLEOTIDE SEQUENCE</scope>
    <source>
        <strain evidence="9">MSK.11.9</strain>
        <strain evidence="8">MSK.22.53</strain>
    </source>
</reference>
<dbReference type="EMBL" id="JAAIRY010000025">
    <property type="protein sequence ID" value="NSI66148.1"/>
    <property type="molecule type" value="Genomic_DNA"/>
</dbReference>
<dbReference type="EMBL" id="QSSX01000020">
    <property type="protein sequence ID" value="RGM22805.1"/>
    <property type="molecule type" value="Genomic_DNA"/>
</dbReference>
<dbReference type="PANTHER" id="PTHR43280:SF28">
    <property type="entry name" value="HTH-TYPE TRANSCRIPTIONAL ACTIVATOR RHAS"/>
    <property type="match status" value="1"/>
</dbReference>
<dbReference type="GO" id="GO:0043565">
    <property type="term" value="F:sequence-specific DNA binding"/>
    <property type="evidence" value="ECO:0007669"/>
    <property type="project" value="InterPro"/>
</dbReference>
<evidence type="ECO:0000313" key="6">
    <source>
        <dbReference type="EMBL" id="MDB8687254.1"/>
    </source>
</evidence>
<dbReference type="GO" id="GO:0003700">
    <property type="term" value="F:DNA-binding transcription factor activity"/>
    <property type="evidence" value="ECO:0007669"/>
    <property type="project" value="InterPro"/>
</dbReference>
<evidence type="ECO:0000313" key="12">
    <source>
        <dbReference type="Proteomes" id="UP000260808"/>
    </source>
</evidence>
<evidence type="ECO:0000313" key="8">
    <source>
        <dbReference type="EMBL" id="NSI18956.1"/>
    </source>
</evidence>
<dbReference type="Proteomes" id="UP000260808">
    <property type="component" value="Unassembled WGS sequence"/>
</dbReference>
<evidence type="ECO:0000256" key="1">
    <source>
        <dbReference type="ARBA" id="ARBA00023015"/>
    </source>
</evidence>
<dbReference type="SUPFAM" id="SSF46689">
    <property type="entry name" value="Homeodomain-like"/>
    <property type="match status" value="2"/>
</dbReference>
<dbReference type="Gene3D" id="1.10.10.60">
    <property type="entry name" value="Homeodomain-like"/>
    <property type="match status" value="2"/>
</dbReference>
<evidence type="ECO:0000313" key="9">
    <source>
        <dbReference type="EMBL" id="NSI66148.1"/>
    </source>
</evidence>
<dbReference type="EMBL" id="JAQMLR010000003">
    <property type="protein sequence ID" value="MDB8738147.1"/>
    <property type="molecule type" value="Genomic_DNA"/>
</dbReference>
<gene>
    <name evidence="11" type="ORF">DWZ50_00795</name>
    <name evidence="10" type="ORF">DXC31_09495</name>
    <name evidence="8" type="ORF">G4958_06275</name>
    <name evidence="9" type="ORF">G4981_12815</name>
    <name evidence="5" type="ORF">LIQ08_12490</name>
    <name evidence="7" type="ORF">PNU63_05040</name>
    <name evidence="6" type="ORF">PNW85_11295</name>
</gene>
<protein>
    <submittedName>
        <fullName evidence="5">AraC family transcriptional regulator</fullName>
    </submittedName>
    <submittedName>
        <fullName evidence="6">Helix-turn-helix domain-containing protein</fullName>
    </submittedName>
    <submittedName>
        <fullName evidence="8">Helix-turn-helix transcriptional regulator</fullName>
    </submittedName>
</protein>
<reference evidence="5" key="4">
    <citation type="submission" date="2021-10" db="EMBL/GenBank/DDBJ databases">
        <title>Collection of gut derived symbiotic bacterial strains cultured from healthy donors.</title>
        <authorList>
            <person name="Lin H."/>
            <person name="Littmann E."/>
            <person name="Claire K."/>
            <person name="Pamer E."/>
        </authorList>
    </citation>
    <scope>NUCLEOTIDE SEQUENCE</scope>
    <source>
        <strain evidence="5">MSK.23.18</strain>
    </source>
</reference>
<evidence type="ECO:0000313" key="14">
    <source>
        <dbReference type="Proteomes" id="UP001296643"/>
    </source>
</evidence>
<dbReference type="Proteomes" id="UP000285610">
    <property type="component" value="Unassembled WGS sequence"/>
</dbReference>
<dbReference type="InterPro" id="IPR014710">
    <property type="entry name" value="RmlC-like_jellyroll"/>
</dbReference>
<proteinExistence type="predicted"/>
<evidence type="ECO:0000256" key="3">
    <source>
        <dbReference type="ARBA" id="ARBA00023163"/>
    </source>
</evidence>
<dbReference type="STRING" id="33038.GCA_900067245_00250"/>
<dbReference type="EMBL" id="QRQE01000001">
    <property type="protein sequence ID" value="RHM81694.1"/>
    <property type="molecule type" value="Genomic_DNA"/>
</dbReference>
<dbReference type="InterPro" id="IPR020449">
    <property type="entry name" value="Tscrpt_reg_AraC-type_HTH"/>
</dbReference>
<dbReference type="SMART" id="SM00342">
    <property type="entry name" value="HTH_ARAC"/>
    <property type="match status" value="2"/>
</dbReference>
<dbReference type="EMBL" id="JAAIRM010000008">
    <property type="protein sequence ID" value="NSI18956.1"/>
    <property type="molecule type" value="Genomic_DNA"/>
</dbReference>
<evidence type="ECO:0000259" key="4">
    <source>
        <dbReference type="PROSITE" id="PS01124"/>
    </source>
</evidence>
<dbReference type="Proteomes" id="UP001296581">
    <property type="component" value="Unassembled WGS sequence"/>
</dbReference>
<accession>A0A2N5NTM9</accession>
<keyword evidence="2" id="KW-0238">DNA-binding</keyword>
<dbReference type="EMBL" id="JAJBOM010000018">
    <property type="protein sequence ID" value="MCB5619960.1"/>
    <property type="molecule type" value="Genomic_DNA"/>
</dbReference>
<evidence type="ECO:0000313" key="11">
    <source>
        <dbReference type="EMBL" id="RHM81694.1"/>
    </source>
</evidence>
<organism evidence="8 14">
    <name type="scientific">Mediterraneibacter gnavus</name>
    <name type="common">Ruminococcus gnavus</name>
    <dbReference type="NCBI Taxonomy" id="33038"/>
    <lineage>
        <taxon>Bacteria</taxon>
        <taxon>Bacillati</taxon>
        <taxon>Bacillota</taxon>
        <taxon>Clostridia</taxon>
        <taxon>Lachnospirales</taxon>
        <taxon>Lachnospiraceae</taxon>
        <taxon>Mediterraneibacter</taxon>
    </lineage>
</organism>
<reference evidence="8" key="2">
    <citation type="journal article" date="2020" name="Cell Host Microbe">
        <title>Functional and Genomic Variation between Human-Derived Isolates of Lachnospiraceae Reveals Inter- and Intra-Species Diversity.</title>
        <authorList>
            <person name="Sorbara M.T."/>
            <person name="Littmann E.R."/>
            <person name="Fontana E."/>
            <person name="Moody T.U."/>
            <person name="Kohout C.E."/>
            <person name="Gjonbalaj M."/>
            <person name="Eaton V."/>
            <person name="Seok R."/>
            <person name="Leiner I.M."/>
            <person name="Pamer E.G."/>
        </authorList>
    </citation>
    <scope>NUCLEOTIDE SEQUENCE</scope>
    <source>
        <strain evidence="9">MSK.11.9</strain>
        <strain evidence="8">MSK.22.53</strain>
    </source>
</reference>
<dbReference type="InterPro" id="IPR009057">
    <property type="entry name" value="Homeodomain-like_sf"/>
</dbReference>
<dbReference type="PANTHER" id="PTHR43280">
    <property type="entry name" value="ARAC-FAMILY TRANSCRIPTIONAL REGULATOR"/>
    <property type="match status" value="1"/>
</dbReference>
<dbReference type="Proteomes" id="UP001296643">
    <property type="component" value="Unassembled WGS sequence"/>
</dbReference>
<dbReference type="GeneID" id="57432297"/>
<dbReference type="EMBL" id="JAQMLA010000032">
    <property type="protein sequence ID" value="MDB8687254.1"/>
    <property type="molecule type" value="Genomic_DNA"/>
</dbReference>
<reference evidence="6" key="5">
    <citation type="submission" date="2023-01" db="EMBL/GenBank/DDBJ databases">
        <title>Human gut microbiome strain richness.</title>
        <authorList>
            <person name="Chen-Liaw A."/>
        </authorList>
    </citation>
    <scope>NUCLEOTIDE SEQUENCE</scope>
    <source>
        <strain evidence="7">1001217st1_A9_1001217B_191108</strain>
        <strain evidence="6">RTP21484st1_H11_RTP21484_190118</strain>
    </source>
</reference>
<comment type="caution">
    <text evidence="8">The sequence shown here is derived from an EMBL/GenBank/DDBJ whole genome shotgun (WGS) entry which is preliminary data.</text>
</comment>
<evidence type="ECO:0000313" key="5">
    <source>
        <dbReference type="EMBL" id="MCB5619960.1"/>
    </source>
</evidence>
<dbReference type="PROSITE" id="PS01124">
    <property type="entry name" value="HTH_ARAC_FAMILY_2"/>
    <property type="match status" value="2"/>
</dbReference>
<dbReference type="Proteomes" id="UP001211731">
    <property type="component" value="Unassembled WGS sequence"/>
</dbReference>
<dbReference type="Proteomes" id="UP001212160">
    <property type="component" value="Unassembled WGS sequence"/>
</dbReference>
<sequence>MWYQKDWFTGIDYYNLKEKQVHITEMEIKKPVEQRFHEQTEIYYVISGDAELWINGEKFQIQEGSFFCLYMHLFYRIENIRKPLHCVKVSFHIGLFMSLCFEQRKARENEMLVYGVQSLLFLDKEEQKRVERVLEDLLAEEKEQRFSVQNMSIYLAMQLYVLYCRYAMERKKKEGIQKDEVWNIIQRVLLDTSKTVSLEEYAETVGMTAVTLNRKIVNRCGYTVFQLQKMGKVLNACALLHFPELNIQYISDYLGFTNVEDFYRVFKRYRKVSVREYQTKNIGCGAQMQSGEESLQILEYLFLHFQKPFQMKEMETEMKKKESLIERRARETFGRSIQELLEEIRIRIACSYLSATDRTVTQISSDVGFGSISSFQRSFSKYMNQTPSEYRRFHQCK</sequence>
<dbReference type="InterPro" id="IPR018060">
    <property type="entry name" value="HTH_AraC"/>
</dbReference>
<dbReference type="InterPro" id="IPR018062">
    <property type="entry name" value="HTH_AraC-typ_CS"/>
</dbReference>
<dbReference type="Pfam" id="PF07883">
    <property type="entry name" value="Cupin_2"/>
    <property type="match status" value="1"/>
</dbReference>
<dbReference type="InterPro" id="IPR011051">
    <property type="entry name" value="RmlC_Cupin_sf"/>
</dbReference>
<dbReference type="PRINTS" id="PR00032">
    <property type="entry name" value="HTHARAC"/>
</dbReference>
<dbReference type="PROSITE" id="PS00041">
    <property type="entry name" value="HTH_ARAC_FAMILY_1"/>
    <property type="match status" value="1"/>
</dbReference>
<feature type="domain" description="HTH araC/xylS-type" evidence="4">
    <location>
        <begin position="179"/>
        <end position="280"/>
    </location>
</feature>
<evidence type="ECO:0000313" key="13">
    <source>
        <dbReference type="Proteomes" id="UP000285610"/>
    </source>
</evidence>
<dbReference type="InterPro" id="IPR013096">
    <property type="entry name" value="Cupin_2"/>
</dbReference>
<evidence type="ECO:0000313" key="10">
    <source>
        <dbReference type="EMBL" id="RGM22805.1"/>
    </source>
</evidence>
<keyword evidence="1" id="KW-0805">Transcription regulation</keyword>
<dbReference type="Proteomes" id="UP001297370">
    <property type="component" value="Unassembled WGS sequence"/>
</dbReference>
<dbReference type="RefSeq" id="WP_004840680.1">
    <property type="nucleotide sequence ID" value="NZ_BAABXJ010000001.1"/>
</dbReference>
<feature type="domain" description="HTH araC/xylS-type" evidence="4">
    <location>
        <begin position="295"/>
        <end position="393"/>
    </location>
</feature>
<evidence type="ECO:0000256" key="2">
    <source>
        <dbReference type="ARBA" id="ARBA00023125"/>
    </source>
</evidence>
<evidence type="ECO:0000313" key="7">
    <source>
        <dbReference type="EMBL" id="MDB8738147.1"/>
    </source>
</evidence>
<dbReference type="Pfam" id="PF12833">
    <property type="entry name" value="HTH_18"/>
    <property type="match status" value="2"/>
</dbReference>
<keyword evidence="3" id="KW-0804">Transcription</keyword>
<dbReference type="SUPFAM" id="SSF51182">
    <property type="entry name" value="RmlC-like cupins"/>
    <property type="match status" value="1"/>
</dbReference>
<dbReference type="AlphaFoldDB" id="A0A2N5NTM9"/>
<dbReference type="Gene3D" id="2.60.120.10">
    <property type="entry name" value="Jelly Rolls"/>
    <property type="match status" value="1"/>
</dbReference>
<dbReference type="CDD" id="cd02208">
    <property type="entry name" value="cupin_RmlC-like"/>
    <property type="match status" value="1"/>
</dbReference>